<protein>
    <submittedName>
        <fullName evidence="2">Uncharacterized protein</fullName>
    </submittedName>
</protein>
<proteinExistence type="predicted"/>
<evidence type="ECO:0000256" key="1">
    <source>
        <dbReference type="SAM" id="MobiDB-lite"/>
    </source>
</evidence>
<dbReference type="EMBL" id="JARKIE010000037">
    <property type="protein sequence ID" value="KAJ7695633.1"/>
    <property type="molecule type" value="Genomic_DNA"/>
</dbReference>
<feature type="compositionally biased region" description="Basic residues" evidence="1">
    <location>
        <begin position="14"/>
        <end position="25"/>
    </location>
</feature>
<feature type="region of interest" description="Disordered" evidence="1">
    <location>
        <begin position="1"/>
        <end position="25"/>
    </location>
</feature>
<dbReference type="AlphaFoldDB" id="A0AAD7DPM8"/>
<dbReference type="Proteomes" id="UP001221757">
    <property type="component" value="Unassembled WGS sequence"/>
</dbReference>
<organism evidence="2 3">
    <name type="scientific">Mycena rosella</name>
    <name type="common">Pink bonnet</name>
    <name type="synonym">Agaricus rosellus</name>
    <dbReference type="NCBI Taxonomy" id="1033263"/>
    <lineage>
        <taxon>Eukaryota</taxon>
        <taxon>Fungi</taxon>
        <taxon>Dikarya</taxon>
        <taxon>Basidiomycota</taxon>
        <taxon>Agaricomycotina</taxon>
        <taxon>Agaricomycetes</taxon>
        <taxon>Agaricomycetidae</taxon>
        <taxon>Agaricales</taxon>
        <taxon>Marasmiineae</taxon>
        <taxon>Mycenaceae</taxon>
        <taxon>Mycena</taxon>
    </lineage>
</organism>
<sequence length="111" mass="12214">MPQKNTGHQQKETMKHKKNFGRGVRKIKSSVETQKLLTAHIVEILGVCLDRHGGQIRCREQSGWFGRIAGCVEEGGIACVGIVKQGPVKDRAIKIGDSREATIEGREGGRH</sequence>
<evidence type="ECO:0000313" key="3">
    <source>
        <dbReference type="Proteomes" id="UP001221757"/>
    </source>
</evidence>
<gene>
    <name evidence="2" type="ORF">B0H17DRAFT_1131264</name>
</gene>
<comment type="caution">
    <text evidence="2">The sequence shown here is derived from an EMBL/GenBank/DDBJ whole genome shotgun (WGS) entry which is preliminary data.</text>
</comment>
<name>A0AAD7DPM8_MYCRO</name>
<reference evidence="2" key="1">
    <citation type="submission" date="2023-03" db="EMBL/GenBank/DDBJ databases">
        <title>Massive genome expansion in bonnet fungi (Mycena s.s.) driven by repeated elements and novel gene families across ecological guilds.</title>
        <authorList>
            <consortium name="Lawrence Berkeley National Laboratory"/>
            <person name="Harder C.B."/>
            <person name="Miyauchi S."/>
            <person name="Viragh M."/>
            <person name="Kuo A."/>
            <person name="Thoen E."/>
            <person name="Andreopoulos B."/>
            <person name="Lu D."/>
            <person name="Skrede I."/>
            <person name="Drula E."/>
            <person name="Henrissat B."/>
            <person name="Morin E."/>
            <person name="Kohler A."/>
            <person name="Barry K."/>
            <person name="LaButti K."/>
            <person name="Morin E."/>
            <person name="Salamov A."/>
            <person name="Lipzen A."/>
            <person name="Mereny Z."/>
            <person name="Hegedus B."/>
            <person name="Baldrian P."/>
            <person name="Stursova M."/>
            <person name="Weitz H."/>
            <person name="Taylor A."/>
            <person name="Grigoriev I.V."/>
            <person name="Nagy L.G."/>
            <person name="Martin F."/>
            <person name="Kauserud H."/>
        </authorList>
    </citation>
    <scope>NUCLEOTIDE SEQUENCE</scope>
    <source>
        <strain evidence="2">CBHHK067</strain>
    </source>
</reference>
<keyword evidence="3" id="KW-1185">Reference proteome</keyword>
<accession>A0AAD7DPM8</accession>
<evidence type="ECO:0000313" key="2">
    <source>
        <dbReference type="EMBL" id="KAJ7695633.1"/>
    </source>
</evidence>